<dbReference type="Proteomes" id="UP000319462">
    <property type="component" value="Chromosome 20"/>
</dbReference>
<dbReference type="Pfam" id="PF00572">
    <property type="entry name" value="Ribosomal_L13"/>
    <property type="match status" value="1"/>
</dbReference>
<dbReference type="GO" id="GO:0022625">
    <property type="term" value="C:cytosolic large ribosomal subunit"/>
    <property type="evidence" value="ECO:0007669"/>
    <property type="project" value="TreeGrafter"/>
</dbReference>
<reference evidence="4 5" key="1">
    <citation type="submission" date="2018-09" db="EMBL/GenBank/DDBJ databases">
        <authorList>
            <person name="Peiro R."/>
            <person name="Begona"/>
            <person name="Cbmso G."/>
            <person name="Lopez M."/>
            <person name="Gonzalez S."/>
        </authorList>
    </citation>
    <scope>NUCLEOTIDE SEQUENCE [LARGE SCALE GENOMIC DNA]</scope>
</reference>
<dbReference type="SUPFAM" id="SSF52161">
    <property type="entry name" value="Ribosomal protein L13"/>
    <property type="match status" value="1"/>
</dbReference>
<dbReference type="PANTHER" id="PTHR11545:SF3">
    <property type="entry name" value="LARGE RIBOSOMAL SUBUNIT PROTEIN UL13"/>
    <property type="match status" value="1"/>
</dbReference>
<dbReference type="Gene3D" id="3.90.1180.10">
    <property type="entry name" value="Ribosomal protein L13"/>
    <property type="match status" value="1"/>
</dbReference>
<dbReference type="GO" id="GO:0003729">
    <property type="term" value="F:mRNA binding"/>
    <property type="evidence" value="ECO:0007669"/>
    <property type="project" value="TreeGrafter"/>
</dbReference>
<dbReference type="InterPro" id="IPR036899">
    <property type="entry name" value="Ribosomal_uL13_sf"/>
</dbReference>
<evidence type="ECO:0000256" key="2">
    <source>
        <dbReference type="ARBA" id="ARBA00022980"/>
    </source>
</evidence>
<keyword evidence="3" id="KW-0687">Ribonucleoprotein</keyword>
<dbReference type="VEuPathDB" id="TriTrypDB:LbrM.20.0830"/>
<dbReference type="GO" id="GO:0017148">
    <property type="term" value="P:negative regulation of translation"/>
    <property type="evidence" value="ECO:0007669"/>
    <property type="project" value="TreeGrafter"/>
</dbReference>
<accession>A0A3P3Z4B0</accession>
<dbReference type="KEGG" id="lbz:LBRM_20_0830"/>
<dbReference type="FunFam" id="3.90.1180.10:FF:000002">
    <property type="entry name" value="60S ribosomal protein L16"/>
    <property type="match status" value="1"/>
</dbReference>
<dbReference type="PANTHER" id="PTHR11545">
    <property type="entry name" value="RIBOSOMAL PROTEIN L13"/>
    <property type="match status" value="1"/>
</dbReference>
<organism evidence="4 5">
    <name type="scientific">Leishmania braziliensis MHOM/BR/75/M2904</name>
    <dbReference type="NCBI Taxonomy" id="420245"/>
    <lineage>
        <taxon>Eukaryota</taxon>
        <taxon>Discoba</taxon>
        <taxon>Euglenozoa</taxon>
        <taxon>Kinetoplastea</taxon>
        <taxon>Metakinetoplastina</taxon>
        <taxon>Trypanosomatida</taxon>
        <taxon>Trypanosomatidae</taxon>
        <taxon>Leishmaniinae</taxon>
        <taxon>Leishmania</taxon>
        <taxon>Leishmania braziliensis species complex</taxon>
    </lineage>
</organism>
<dbReference type="EMBL" id="LS997619">
    <property type="protein sequence ID" value="SYZ65063.1"/>
    <property type="molecule type" value="Genomic_DNA"/>
</dbReference>
<gene>
    <name evidence="4" type="ORF">LBRM2904_20.0960</name>
</gene>
<evidence type="ECO:0000256" key="3">
    <source>
        <dbReference type="ARBA" id="ARBA00023274"/>
    </source>
</evidence>
<proteinExistence type="inferred from homology"/>
<dbReference type="RefSeq" id="XP_001564369.1">
    <property type="nucleotide sequence ID" value="XM_001564319.1"/>
</dbReference>
<name>A0A3P3Z4B0_LEIBR</name>
<protein>
    <submittedName>
        <fullName evidence="4">60S_ribosomal_protein_L13a</fullName>
    </submittedName>
</protein>
<dbReference type="AlphaFoldDB" id="A0A3P3Z4B0"/>
<dbReference type="InterPro" id="IPR005755">
    <property type="entry name" value="Ribosomal_uL13_euk/arc"/>
</dbReference>
<sequence>MALPSRKNVSRVQRKKAKKHRPEIIVIDLKDHVLGRAAAVVAKQLLLGKKITVVRCEQLNIAGTEIRNKIKYLQYLRKRKLTNPTKGPFHHRAPSDVFVRAVRSMLPRYTKRGMRALNSLVAYEGVPANVVRTGGRVVIPRAQRHACYRSERPYTVLGNMCKHVGWKYSDVVAKLEQARVEKASRHHKKQAKLRDAWKAARKEALAKMPKHNVAVLKRFGYA</sequence>
<keyword evidence="2" id="KW-0689">Ribosomal protein</keyword>
<dbReference type="InterPro" id="IPR005822">
    <property type="entry name" value="Ribosomal_uL13"/>
</dbReference>
<dbReference type="HAMAP" id="MF_01366">
    <property type="entry name" value="Ribosomal_uL13"/>
    <property type="match status" value="1"/>
</dbReference>
<comment type="similarity">
    <text evidence="1">Belongs to the universal ribosomal protein uL13 family.</text>
</comment>
<evidence type="ECO:0000313" key="4">
    <source>
        <dbReference type="EMBL" id="SYZ65063.1"/>
    </source>
</evidence>
<dbReference type="GO" id="GO:0006412">
    <property type="term" value="P:translation"/>
    <property type="evidence" value="ECO:0007669"/>
    <property type="project" value="InterPro"/>
</dbReference>
<dbReference type="GO" id="GO:0003735">
    <property type="term" value="F:structural constituent of ribosome"/>
    <property type="evidence" value="ECO:0007669"/>
    <property type="project" value="InterPro"/>
</dbReference>
<dbReference type="NCBIfam" id="TIGR01077">
    <property type="entry name" value="L13_A_E"/>
    <property type="match status" value="1"/>
</dbReference>
<evidence type="ECO:0000256" key="1">
    <source>
        <dbReference type="ARBA" id="ARBA00006227"/>
    </source>
</evidence>
<evidence type="ECO:0000313" key="5">
    <source>
        <dbReference type="Proteomes" id="UP000319462"/>
    </source>
</evidence>
<dbReference type="CDD" id="cd00392">
    <property type="entry name" value="Ribosomal_L13"/>
    <property type="match status" value="1"/>
</dbReference>